<dbReference type="PANTHER" id="PTHR42198:SF1">
    <property type="entry name" value="INTEGRAL MEMBRANE PROTEIN"/>
    <property type="match status" value="1"/>
</dbReference>
<protein>
    <submittedName>
        <fullName evidence="8">DUF106 domain-containing protein</fullName>
    </submittedName>
</protein>
<proteinExistence type="predicted"/>
<dbReference type="Pfam" id="PF01956">
    <property type="entry name" value="EMC3_TMCO1"/>
    <property type="match status" value="1"/>
</dbReference>
<evidence type="ECO:0000256" key="7">
    <source>
        <dbReference type="SAM" id="Phobius"/>
    </source>
</evidence>
<organism evidence="8 9">
    <name type="scientific">Halohasta litorea</name>
    <dbReference type="NCBI Taxonomy" id="869891"/>
    <lineage>
        <taxon>Archaea</taxon>
        <taxon>Methanobacteriati</taxon>
        <taxon>Methanobacteriota</taxon>
        <taxon>Stenosarchaea group</taxon>
        <taxon>Halobacteria</taxon>
        <taxon>Halobacteriales</taxon>
        <taxon>Haloferacaceae</taxon>
        <taxon>Halohasta</taxon>
    </lineage>
</organism>
<feature type="transmembrane region" description="Helical" evidence="7">
    <location>
        <begin position="144"/>
        <end position="165"/>
    </location>
</feature>
<keyword evidence="3 7" id="KW-1133">Transmembrane helix</keyword>
<comment type="subcellular location">
    <subcellularLocation>
        <location evidence="1">Membrane</location>
        <topology evidence="1">Multi-pass membrane protein</topology>
    </subcellularLocation>
</comment>
<keyword evidence="5" id="KW-0175">Coiled coil</keyword>
<dbReference type="Proteomes" id="UP001597052">
    <property type="component" value="Unassembled WGS sequence"/>
</dbReference>
<dbReference type="InterPro" id="IPR038978">
    <property type="entry name" value="MJ0935"/>
</dbReference>
<sequence length="304" mass="33579">MTADQLEALVDNPATREALRVVIERTDGGSEEIQWDDVSDVLSSGQWGQLISQEVLVGTSSGFALANPDRVGDMLADGPDETDASHANDADEVHPDTIESESWTRYDKLAGVMSLVFMAGYWNPQVRNVVASIDDVLLGPVTDVLPFYAVILGLAVLTGLYSTVLQDRLMDHEAMAAYRERMEELKQRREAAKERGDDEALEAIQEEQMEAAGDQLGMFKLQFRPMVWIMLLTIPVFLWLRWKVSGGHLGNTAGMVLPLVGSVGWQGTVGPMPTWIVWYFLCSLASRQIIQKMFGIQTSPSSEG</sequence>
<keyword evidence="4 7" id="KW-0472">Membrane</keyword>
<evidence type="ECO:0000256" key="4">
    <source>
        <dbReference type="ARBA" id="ARBA00023136"/>
    </source>
</evidence>
<evidence type="ECO:0000256" key="6">
    <source>
        <dbReference type="SAM" id="MobiDB-lite"/>
    </source>
</evidence>
<evidence type="ECO:0000256" key="2">
    <source>
        <dbReference type="ARBA" id="ARBA00022692"/>
    </source>
</evidence>
<gene>
    <name evidence="8" type="ORF">ACFSBW_18700</name>
</gene>
<comment type="caution">
    <text evidence="8">The sequence shown here is derived from an EMBL/GenBank/DDBJ whole genome shotgun (WGS) entry which is preliminary data.</text>
</comment>
<evidence type="ECO:0000256" key="1">
    <source>
        <dbReference type="ARBA" id="ARBA00004141"/>
    </source>
</evidence>
<name>A0ABD6DFG4_9EURY</name>
<keyword evidence="2 7" id="KW-0812">Transmembrane</keyword>
<evidence type="ECO:0000256" key="5">
    <source>
        <dbReference type="SAM" id="Coils"/>
    </source>
</evidence>
<accession>A0ABD6DFG4</accession>
<evidence type="ECO:0000313" key="9">
    <source>
        <dbReference type="Proteomes" id="UP001597052"/>
    </source>
</evidence>
<reference evidence="8 9" key="1">
    <citation type="journal article" date="2019" name="Int. J. Syst. Evol. Microbiol.">
        <title>The Global Catalogue of Microorganisms (GCM) 10K type strain sequencing project: providing services to taxonomists for standard genome sequencing and annotation.</title>
        <authorList>
            <consortium name="The Broad Institute Genomics Platform"/>
            <consortium name="The Broad Institute Genome Sequencing Center for Infectious Disease"/>
            <person name="Wu L."/>
            <person name="Ma J."/>
        </authorList>
    </citation>
    <scope>NUCLEOTIDE SEQUENCE [LARGE SCALE GENOMIC DNA]</scope>
    <source>
        <strain evidence="8 9">CGMCC 1.10593</strain>
    </source>
</reference>
<dbReference type="AlphaFoldDB" id="A0ABD6DFG4"/>
<dbReference type="SMART" id="SM01415">
    <property type="entry name" value="DUF106"/>
    <property type="match status" value="1"/>
</dbReference>
<feature type="transmembrane region" description="Helical" evidence="7">
    <location>
        <begin position="225"/>
        <end position="242"/>
    </location>
</feature>
<feature type="coiled-coil region" evidence="5">
    <location>
        <begin position="175"/>
        <end position="202"/>
    </location>
</feature>
<dbReference type="RefSeq" id="WP_256397812.1">
    <property type="nucleotide sequence ID" value="NZ_JANHDJ010000013.1"/>
</dbReference>
<dbReference type="GO" id="GO:0016020">
    <property type="term" value="C:membrane"/>
    <property type="evidence" value="ECO:0007669"/>
    <property type="project" value="UniProtKB-SubCell"/>
</dbReference>
<feature type="region of interest" description="Disordered" evidence="6">
    <location>
        <begin position="74"/>
        <end position="98"/>
    </location>
</feature>
<dbReference type="InterPro" id="IPR002809">
    <property type="entry name" value="EMC3/TMCO1"/>
</dbReference>
<dbReference type="PANTHER" id="PTHR42198">
    <property type="entry name" value="INTEGRAL MEMBRANE PROTEIN"/>
    <property type="match status" value="1"/>
</dbReference>
<dbReference type="EMBL" id="JBHUDM010000011">
    <property type="protein sequence ID" value="MFD1643883.1"/>
    <property type="molecule type" value="Genomic_DNA"/>
</dbReference>
<evidence type="ECO:0000313" key="8">
    <source>
        <dbReference type="EMBL" id="MFD1643883.1"/>
    </source>
</evidence>
<evidence type="ECO:0000256" key="3">
    <source>
        <dbReference type="ARBA" id="ARBA00022989"/>
    </source>
</evidence>
<feature type="transmembrane region" description="Helical" evidence="7">
    <location>
        <begin position="262"/>
        <end position="282"/>
    </location>
</feature>
<feature type="compositionally biased region" description="Basic and acidic residues" evidence="6">
    <location>
        <begin position="83"/>
        <end position="98"/>
    </location>
</feature>
<keyword evidence="9" id="KW-1185">Reference proteome</keyword>